<gene>
    <name evidence="10" type="ORF">MHBO_001934</name>
</gene>
<dbReference type="SMART" id="SM00931">
    <property type="entry name" value="NOSIC"/>
    <property type="match status" value="1"/>
</dbReference>
<keyword evidence="3" id="KW-0507">mRNA processing</keyword>
<evidence type="ECO:0000313" key="11">
    <source>
        <dbReference type="Proteomes" id="UP001439008"/>
    </source>
</evidence>
<dbReference type="PANTHER" id="PTHR13904:SF0">
    <property type="entry name" value="U4_U6 SMALL NUCLEAR RIBONUCLEOPROTEIN PRP31"/>
    <property type="match status" value="1"/>
</dbReference>
<organism evidence="10 11">
    <name type="scientific">Bonamia ostreae</name>
    <dbReference type="NCBI Taxonomy" id="126728"/>
    <lineage>
        <taxon>Eukaryota</taxon>
        <taxon>Sar</taxon>
        <taxon>Rhizaria</taxon>
        <taxon>Endomyxa</taxon>
        <taxon>Ascetosporea</taxon>
        <taxon>Haplosporida</taxon>
        <taxon>Bonamia</taxon>
    </lineage>
</organism>
<keyword evidence="5" id="KW-0694">RNA-binding</keyword>
<reference evidence="10 11" key="1">
    <citation type="journal article" date="2024" name="BMC Biol.">
        <title>Comparative genomics of Ascetosporea gives new insight into the evolutionary basis for animal parasitism in Rhizaria.</title>
        <authorList>
            <person name="Hiltunen Thoren M."/>
            <person name="Onut-Brannstrom I."/>
            <person name="Alfjorden A."/>
            <person name="Peckova H."/>
            <person name="Swords F."/>
            <person name="Hooper C."/>
            <person name="Holzer A.S."/>
            <person name="Bass D."/>
            <person name="Burki F."/>
        </authorList>
    </citation>
    <scope>NUCLEOTIDE SEQUENCE [LARGE SCALE GENOMIC DNA]</scope>
    <source>
        <strain evidence="10">20-A016</strain>
    </source>
</reference>
<dbReference type="InterPro" id="IPR019175">
    <property type="entry name" value="Prp31_C"/>
</dbReference>
<dbReference type="Pfam" id="PF01798">
    <property type="entry name" value="Nop"/>
    <property type="match status" value="1"/>
</dbReference>
<comment type="subcellular location">
    <subcellularLocation>
        <location evidence="1">Nucleus</location>
    </subcellularLocation>
</comment>
<feature type="domain" description="Nop" evidence="9">
    <location>
        <begin position="208"/>
        <end position="327"/>
    </location>
</feature>
<dbReference type="InterPro" id="IPR036070">
    <property type="entry name" value="Nop_dom_sf"/>
</dbReference>
<dbReference type="InterPro" id="IPR027105">
    <property type="entry name" value="Prp31"/>
</dbReference>
<dbReference type="SUPFAM" id="SSF89124">
    <property type="entry name" value="Nop domain"/>
    <property type="match status" value="1"/>
</dbReference>
<name>A0ABV2ALG9_9EUKA</name>
<dbReference type="EMBL" id="JBDODL010000568">
    <property type="protein sequence ID" value="MES1920243.1"/>
    <property type="molecule type" value="Genomic_DNA"/>
</dbReference>
<dbReference type="Pfam" id="PF09785">
    <property type="entry name" value="Prp31_C"/>
    <property type="match status" value="1"/>
</dbReference>
<comment type="similarity">
    <text evidence="2">Belongs to the PRP31 family.</text>
</comment>
<sequence>MTTIADAFLDDFEEEELQKTMLEPEIEVKVETINMDESEDEIQNEKITELLENKNLAILLEKTDSLLYKNPSSSFNSINEDDEEYQIILESNRMIRKIEEEILVTHRYTCNIYSSRFQELEQTVLHPVQYAKVVLSIKNDLESVNTALDGILTEHQMLSTSISASATSGKPLPESDLKKALESCKITIKLDEARNKLLDYIKSRMLHLSPNLCALVGTEIAAELMTIAGGLNALSKIPSCNLQTLGSVKKEKNRSFELFYKSPHLGLLMKTNIILECPEEFQTKALRLLSAKVSLAVRLDCHQTDRSNEKGHKYKEEIQNRVEKWQEPPEIQPVKPLPLPAERRKSKRAGKRYRKMREKYKVTELQRMKNRVGFNIGEDNDDVEGESFGMIGKSGTGGLMKIVGNKTSKVRKLDRMNKLMIDRERKKRQRKLKKGEASGLATSVVMTEVQGMSFVNPEVVLKESGNNGSGTSTYFGTKSFNKIKI</sequence>
<proteinExistence type="inferred from homology"/>
<dbReference type="PROSITE" id="PS51358">
    <property type="entry name" value="NOP"/>
    <property type="match status" value="1"/>
</dbReference>
<dbReference type="PANTHER" id="PTHR13904">
    <property type="entry name" value="PRE-MRNA SPLICING FACTOR PRP31"/>
    <property type="match status" value="1"/>
</dbReference>
<dbReference type="Gene3D" id="1.10.287.4070">
    <property type="match status" value="1"/>
</dbReference>
<dbReference type="InterPro" id="IPR042239">
    <property type="entry name" value="Nop_C"/>
</dbReference>
<evidence type="ECO:0000313" key="10">
    <source>
        <dbReference type="EMBL" id="MES1920243.1"/>
    </source>
</evidence>
<evidence type="ECO:0000256" key="3">
    <source>
        <dbReference type="ARBA" id="ARBA00022664"/>
    </source>
</evidence>
<dbReference type="Proteomes" id="UP001439008">
    <property type="component" value="Unassembled WGS sequence"/>
</dbReference>
<evidence type="ECO:0000256" key="1">
    <source>
        <dbReference type="ARBA" id="ARBA00004123"/>
    </source>
</evidence>
<evidence type="ECO:0000256" key="5">
    <source>
        <dbReference type="ARBA" id="ARBA00022884"/>
    </source>
</evidence>
<keyword evidence="8" id="KW-0687">Ribonucleoprotein</keyword>
<evidence type="ECO:0000256" key="8">
    <source>
        <dbReference type="ARBA" id="ARBA00023274"/>
    </source>
</evidence>
<accession>A0ABV2ALG9</accession>
<dbReference type="InterPro" id="IPR002687">
    <property type="entry name" value="Nop_dom"/>
</dbReference>
<dbReference type="Gene3D" id="1.10.246.90">
    <property type="entry name" value="Nop domain"/>
    <property type="match status" value="1"/>
</dbReference>
<keyword evidence="4" id="KW-0747">Spliceosome</keyword>
<comment type="caution">
    <text evidence="10">The sequence shown here is derived from an EMBL/GenBank/DDBJ whole genome shotgun (WGS) entry which is preliminary data.</text>
</comment>
<evidence type="ECO:0000256" key="4">
    <source>
        <dbReference type="ARBA" id="ARBA00022728"/>
    </source>
</evidence>
<keyword evidence="11" id="KW-1185">Reference proteome</keyword>
<dbReference type="InterPro" id="IPR012976">
    <property type="entry name" value="NOSIC"/>
</dbReference>
<evidence type="ECO:0000256" key="7">
    <source>
        <dbReference type="ARBA" id="ARBA00023242"/>
    </source>
</evidence>
<evidence type="ECO:0000256" key="2">
    <source>
        <dbReference type="ARBA" id="ARBA00005572"/>
    </source>
</evidence>
<evidence type="ECO:0000256" key="6">
    <source>
        <dbReference type="ARBA" id="ARBA00023187"/>
    </source>
</evidence>
<keyword evidence="6" id="KW-0508">mRNA splicing</keyword>
<evidence type="ECO:0000259" key="9">
    <source>
        <dbReference type="PROSITE" id="PS51358"/>
    </source>
</evidence>
<protein>
    <recommendedName>
        <fullName evidence="9">Nop domain-containing protein</fullName>
    </recommendedName>
</protein>
<keyword evidence="7" id="KW-0539">Nucleus</keyword>